<dbReference type="PANTHER" id="PTHR23150">
    <property type="entry name" value="SULFATASE MODIFYING FACTOR 1, 2"/>
    <property type="match status" value="1"/>
</dbReference>
<proteinExistence type="predicted"/>
<gene>
    <name evidence="3" type="ORF">GGR16_003796</name>
</gene>
<dbReference type="SUPFAM" id="SSF56436">
    <property type="entry name" value="C-type lectin-like"/>
    <property type="match status" value="1"/>
</dbReference>
<organism evidence="3 4">
    <name type="scientific">Chelatococcus caeni</name>
    <dbReference type="NCBI Taxonomy" id="1348468"/>
    <lineage>
        <taxon>Bacteria</taxon>
        <taxon>Pseudomonadati</taxon>
        <taxon>Pseudomonadota</taxon>
        <taxon>Alphaproteobacteria</taxon>
        <taxon>Hyphomicrobiales</taxon>
        <taxon>Chelatococcaceae</taxon>
        <taxon>Chelatococcus</taxon>
    </lineage>
</organism>
<dbReference type="AlphaFoldDB" id="A0A840C5M0"/>
<dbReference type="InterPro" id="IPR016187">
    <property type="entry name" value="CTDL_fold"/>
</dbReference>
<dbReference type="Pfam" id="PF03781">
    <property type="entry name" value="FGE-sulfatase"/>
    <property type="match status" value="1"/>
</dbReference>
<name>A0A840C5M0_9HYPH</name>
<dbReference type="InterPro" id="IPR042095">
    <property type="entry name" value="SUMF_sf"/>
</dbReference>
<evidence type="ECO:0000256" key="1">
    <source>
        <dbReference type="SAM" id="SignalP"/>
    </source>
</evidence>
<dbReference type="Proteomes" id="UP000577362">
    <property type="component" value="Unassembled WGS sequence"/>
</dbReference>
<evidence type="ECO:0000259" key="2">
    <source>
        <dbReference type="Pfam" id="PF03781"/>
    </source>
</evidence>
<dbReference type="RefSeq" id="WP_246373186.1">
    <property type="nucleotide sequence ID" value="NZ_JACIEN010000005.1"/>
</dbReference>
<feature type="domain" description="Sulfatase-modifying factor enzyme-like" evidence="2">
    <location>
        <begin position="32"/>
        <end position="267"/>
    </location>
</feature>
<dbReference type="InterPro" id="IPR051043">
    <property type="entry name" value="Sulfatase_Mod_Factor_Kinase"/>
</dbReference>
<feature type="chain" id="PRO_5032440499" evidence="1">
    <location>
        <begin position="26"/>
        <end position="301"/>
    </location>
</feature>
<accession>A0A840C5M0</accession>
<reference evidence="3 4" key="1">
    <citation type="submission" date="2020-08" db="EMBL/GenBank/DDBJ databases">
        <title>Genomic Encyclopedia of Type Strains, Phase IV (KMG-IV): sequencing the most valuable type-strain genomes for metagenomic binning, comparative biology and taxonomic classification.</title>
        <authorList>
            <person name="Goeker M."/>
        </authorList>
    </citation>
    <scope>NUCLEOTIDE SEQUENCE [LARGE SCALE GENOMIC DNA]</scope>
    <source>
        <strain evidence="3 4">DSM 103737</strain>
    </source>
</reference>
<feature type="signal peptide" evidence="1">
    <location>
        <begin position="1"/>
        <end position="25"/>
    </location>
</feature>
<dbReference type="EMBL" id="JACIEN010000005">
    <property type="protein sequence ID" value="MBB4018749.1"/>
    <property type="molecule type" value="Genomic_DNA"/>
</dbReference>
<evidence type="ECO:0000313" key="4">
    <source>
        <dbReference type="Proteomes" id="UP000577362"/>
    </source>
</evidence>
<comment type="caution">
    <text evidence="3">The sequence shown here is derived from an EMBL/GenBank/DDBJ whole genome shotgun (WGS) entry which is preliminary data.</text>
</comment>
<dbReference type="PANTHER" id="PTHR23150:SF19">
    <property type="entry name" value="FORMYLGLYCINE-GENERATING ENZYME"/>
    <property type="match status" value="1"/>
</dbReference>
<protein>
    <submittedName>
        <fullName evidence="3">Formylglycine-generating enzyme required for sulfatase activity</fullName>
    </submittedName>
</protein>
<dbReference type="InterPro" id="IPR005532">
    <property type="entry name" value="SUMF_dom"/>
</dbReference>
<keyword evidence="4" id="KW-1185">Reference proteome</keyword>
<keyword evidence="1" id="KW-0732">Signal</keyword>
<evidence type="ECO:0000313" key="3">
    <source>
        <dbReference type="EMBL" id="MBB4018749.1"/>
    </source>
</evidence>
<dbReference type="GO" id="GO:0120147">
    <property type="term" value="F:formylglycine-generating oxidase activity"/>
    <property type="evidence" value="ECO:0007669"/>
    <property type="project" value="TreeGrafter"/>
</dbReference>
<dbReference type="Gene3D" id="3.90.1580.10">
    <property type="entry name" value="paralog of FGE (formylglycine-generating enzyme)"/>
    <property type="match status" value="1"/>
</dbReference>
<sequence>MRCALRSLLLGTALALVGLAVRADAAGIEPATPDVVRIAPGRFDYRVPGEFMRGKRPVNGPRIEMPVEQPVMIMKRQVSAAEYGRCVADGACRPALGGAGGRGEVPVVGVTWHDASDYAAWLSEKTGRNWRLPSDEEWSFAAGSRLVDDAVSDDPGGDVANRWLARYDEESRREIVAEAEPQPFGSFGENEHGVLDIGGNVWDWTSTCFARYRLDEEGALAGKPTVNCGVRTVAGAHRGYVSDFIGDAKAGGCSVGRPPANLGIRLVLDEQSAWRRVATRLRRLVDKEDASRALVLASDRW</sequence>